<gene>
    <name evidence="4" type="ORF">EUGRSUZ_K02788</name>
</gene>
<dbReference type="GO" id="GO:0005739">
    <property type="term" value="C:mitochondrion"/>
    <property type="evidence" value="ECO:0000318"/>
    <property type="project" value="GO_Central"/>
</dbReference>
<dbReference type="PANTHER" id="PTHR47003">
    <property type="entry name" value="OS01G0970900 PROTEIN"/>
    <property type="match status" value="1"/>
</dbReference>
<dbReference type="GO" id="GO:0003729">
    <property type="term" value="F:mRNA binding"/>
    <property type="evidence" value="ECO:0000318"/>
    <property type="project" value="GO_Central"/>
</dbReference>
<dbReference type="Gene3D" id="1.25.40.10">
    <property type="entry name" value="Tetratricopeptide repeat domain"/>
    <property type="match status" value="4"/>
</dbReference>
<dbReference type="InterPro" id="IPR002885">
    <property type="entry name" value="PPR_rpt"/>
</dbReference>
<feature type="repeat" description="PPR" evidence="2">
    <location>
        <begin position="371"/>
        <end position="405"/>
    </location>
</feature>
<dbReference type="InParanoid" id="A0A059A644"/>
<dbReference type="InterPro" id="IPR044578">
    <property type="entry name" value="BIR6-like"/>
</dbReference>
<dbReference type="InterPro" id="IPR011990">
    <property type="entry name" value="TPR-like_helical_dom_sf"/>
</dbReference>
<name>A0A059A644_EUCGR</name>
<dbReference type="PANTHER" id="PTHR47003:SF2">
    <property type="entry name" value="OS01G0970900 PROTEIN"/>
    <property type="match status" value="1"/>
</dbReference>
<evidence type="ECO:0000256" key="1">
    <source>
        <dbReference type="ARBA" id="ARBA00022737"/>
    </source>
</evidence>
<feature type="repeat" description="PPR" evidence="2">
    <location>
        <begin position="406"/>
        <end position="440"/>
    </location>
</feature>
<keyword evidence="1" id="KW-0677">Repeat</keyword>
<dbReference type="GO" id="GO:0008380">
    <property type="term" value="P:RNA splicing"/>
    <property type="evidence" value="ECO:0000318"/>
    <property type="project" value="GO_Central"/>
</dbReference>
<protein>
    <recommendedName>
        <fullName evidence="5">Pentacotripeptide-repeat region of PRORP domain-containing protein</fullName>
    </recommendedName>
</protein>
<dbReference type="FunCoup" id="A0A059A644">
    <property type="interactions" value="752"/>
</dbReference>
<dbReference type="Pfam" id="PF01535">
    <property type="entry name" value="PPR"/>
    <property type="match status" value="2"/>
</dbReference>
<organism evidence="4">
    <name type="scientific">Eucalyptus grandis</name>
    <name type="common">Flooded gum</name>
    <dbReference type="NCBI Taxonomy" id="71139"/>
    <lineage>
        <taxon>Eukaryota</taxon>
        <taxon>Viridiplantae</taxon>
        <taxon>Streptophyta</taxon>
        <taxon>Embryophyta</taxon>
        <taxon>Tracheophyta</taxon>
        <taxon>Spermatophyta</taxon>
        <taxon>Magnoliopsida</taxon>
        <taxon>eudicotyledons</taxon>
        <taxon>Gunneridae</taxon>
        <taxon>Pentapetalae</taxon>
        <taxon>rosids</taxon>
        <taxon>malvids</taxon>
        <taxon>Myrtales</taxon>
        <taxon>Myrtaceae</taxon>
        <taxon>Myrtoideae</taxon>
        <taxon>Eucalypteae</taxon>
        <taxon>Eucalyptus</taxon>
    </lineage>
</organism>
<accession>A0A059A644</accession>
<evidence type="ECO:0000313" key="4">
    <source>
        <dbReference type="EMBL" id="KCW49209.1"/>
    </source>
</evidence>
<evidence type="ECO:0000256" key="3">
    <source>
        <dbReference type="SAM" id="MobiDB-lite"/>
    </source>
</evidence>
<dbReference type="STRING" id="71139.A0A059A644"/>
<dbReference type="eggNOG" id="KOG4197">
    <property type="taxonomic scope" value="Eukaryota"/>
</dbReference>
<feature type="region of interest" description="Disordered" evidence="3">
    <location>
        <begin position="24"/>
        <end position="47"/>
    </location>
</feature>
<sequence length="620" mass="70393">MATSRGRAVLASIRLANSLPSSRRGAARAHLAPAGRSSPPPSLPSTHPHALLSNLCQRFRFSTKPDSVLDLVAADRWSAELESQLGDINPALNHEAVVYVLKKLDRDPVKASGFFHWASGRDGFCPSSSLYSMLLRILGKKESMKQFWFTLKKMKEQGFYLDEETYVTILGAFKKEKMASDAMGLTHFYKRMIEENGKDSVVKKLVELVLGKEWSSEAEKALADMNVAFSDTMVIRVLKELRNYPGKARNFFDWVGRCSDYKHNAVTYNAIARVLGREDSIEEFWSVVEEMKSLGHEMDLDTYIKVSRQFQKSKMMHAAVKLYEFMMDGPYRPSAQDCSTLLRSISATEKPDLDLVFRVARKYESTGNCLSKAAYDGIHRSLTSVGRFDEAEKIVQVMRNAGYEPDNITHSQLVFGLCKAKRLEEACEVLDKMEEHGCIPDIKTWTILIQGHCVANEVDKALFLFAKMMERGINADADLLDILINGFISKSRIDGAYQLFVELIKKAHIRPWQAAYKNLIDKLLGVRKLDEAMELLRLMKKHNYPAYPEPFVQHISRFGTVHDASEFLKALSVKDYPSISAYVYVLESFFKEGRHSEAKDLLYKCPHHIRQHPKVSVLFG</sequence>
<dbReference type="Gramene" id="KCW49209">
    <property type="protein sequence ID" value="KCW49209"/>
    <property type="gene ID" value="EUGRSUZ_K02788"/>
</dbReference>
<dbReference type="OMA" id="FWDLIQE"/>
<reference evidence="4" key="1">
    <citation type="submission" date="2013-07" db="EMBL/GenBank/DDBJ databases">
        <title>The genome of Eucalyptus grandis.</title>
        <authorList>
            <person name="Schmutz J."/>
            <person name="Hayes R."/>
            <person name="Myburg A."/>
            <person name="Tuskan G."/>
            <person name="Grattapaglia D."/>
            <person name="Rokhsar D.S."/>
        </authorList>
    </citation>
    <scope>NUCLEOTIDE SEQUENCE</scope>
    <source>
        <tissue evidence="4">Leaf extractions</tissue>
    </source>
</reference>
<dbReference type="Pfam" id="PF13041">
    <property type="entry name" value="PPR_2"/>
    <property type="match status" value="1"/>
</dbReference>
<feature type="repeat" description="PPR" evidence="2">
    <location>
        <begin position="441"/>
        <end position="475"/>
    </location>
</feature>
<proteinExistence type="predicted"/>
<dbReference type="AlphaFoldDB" id="A0A059A644"/>
<evidence type="ECO:0000256" key="2">
    <source>
        <dbReference type="PROSITE-ProRule" id="PRU00708"/>
    </source>
</evidence>
<evidence type="ECO:0008006" key="5">
    <source>
        <dbReference type="Google" id="ProtNLM"/>
    </source>
</evidence>
<dbReference type="EMBL" id="KK198763">
    <property type="protein sequence ID" value="KCW49209.1"/>
    <property type="molecule type" value="Genomic_DNA"/>
</dbReference>
<feature type="repeat" description="PPR" evidence="2">
    <location>
        <begin position="264"/>
        <end position="298"/>
    </location>
</feature>
<dbReference type="NCBIfam" id="TIGR00756">
    <property type="entry name" value="PPR"/>
    <property type="match status" value="3"/>
</dbReference>
<dbReference type="PROSITE" id="PS51375">
    <property type="entry name" value="PPR"/>
    <property type="match status" value="4"/>
</dbReference>